<dbReference type="SUPFAM" id="SSF57756">
    <property type="entry name" value="Retrovirus zinc finger-like domains"/>
    <property type="match status" value="1"/>
</dbReference>
<evidence type="ECO:0000256" key="3">
    <source>
        <dbReference type="ARBA" id="ARBA00022679"/>
    </source>
</evidence>
<evidence type="ECO:0000256" key="5">
    <source>
        <dbReference type="ARBA" id="ARBA00023315"/>
    </source>
</evidence>
<accession>A0A0C9XF48</accession>
<evidence type="ECO:0000313" key="10">
    <source>
        <dbReference type="Proteomes" id="UP000054477"/>
    </source>
</evidence>
<dbReference type="Pfam" id="PF00098">
    <property type="entry name" value="zf-CCHC"/>
    <property type="match status" value="1"/>
</dbReference>
<evidence type="ECO:0000256" key="2">
    <source>
        <dbReference type="ARBA" id="ARBA00022664"/>
    </source>
</evidence>
<keyword evidence="5" id="KW-0012">Acyltransferase</keyword>
<dbReference type="InterPro" id="IPR001878">
    <property type="entry name" value="Znf_CCHC"/>
</dbReference>
<keyword evidence="6" id="KW-0862">Zinc</keyword>
<feature type="transmembrane region" description="Helical" evidence="7">
    <location>
        <begin position="98"/>
        <end position="118"/>
    </location>
</feature>
<dbReference type="HOGENOM" id="CLU_619737_0_0_1"/>
<dbReference type="GO" id="GO:0005783">
    <property type="term" value="C:endoplasmic reticulum"/>
    <property type="evidence" value="ECO:0007669"/>
    <property type="project" value="TreeGrafter"/>
</dbReference>
<gene>
    <name evidence="9" type="ORF">K443DRAFT_11830</name>
</gene>
<dbReference type="GO" id="GO:0016020">
    <property type="term" value="C:membrane"/>
    <property type="evidence" value="ECO:0007669"/>
    <property type="project" value="GOC"/>
</dbReference>
<organism evidence="9 10">
    <name type="scientific">Laccaria amethystina LaAM-08-1</name>
    <dbReference type="NCBI Taxonomy" id="1095629"/>
    <lineage>
        <taxon>Eukaryota</taxon>
        <taxon>Fungi</taxon>
        <taxon>Dikarya</taxon>
        <taxon>Basidiomycota</taxon>
        <taxon>Agaricomycotina</taxon>
        <taxon>Agaricomycetes</taxon>
        <taxon>Agaricomycetidae</taxon>
        <taxon>Agaricales</taxon>
        <taxon>Agaricineae</taxon>
        <taxon>Hydnangiaceae</taxon>
        <taxon>Laccaria</taxon>
    </lineage>
</organism>
<dbReference type="InterPro" id="IPR050087">
    <property type="entry name" value="AON_synthase_class-II"/>
</dbReference>
<evidence type="ECO:0000256" key="6">
    <source>
        <dbReference type="PROSITE-ProRule" id="PRU00047"/>
    </source>
</evidence>
<dbReference type="GO" id="GO:0046512">
    <property type="term" value="P:sphingosine biosynthetic process"/>
    <property type="evidence" value="ECO:0007669"/>
    <property type="project" value="TreeGrafter"/>
</dbReference>
<dbReference type="EMBL" id="KN838778">
    <property type="protein sequence ID" value="KIJ94792.1"/>
    <property type="molecule type" value="Genomic_DNA"/>
</dbReference>
<dbReference type="STRING" id="1095629.A0A0C9XF48"/>
<name>A0A0C9XF48_9AGAR</name>
<evidence type="ECO:0000313" key="9">
    <source>
        <dbReference type="EMBL" id="KIJ94792.1"/>
    </source>
</evidence>
<keyword evidence="7" id="KW-0812">Transmembrane</keyword>
<dbReference type="PROSITE" id="PS50158">
    <property type="entry name" value="ZF_CCHC"/>
    <property type="match status" value="1"/>
</dbReference>
<evidence type="ECO:0000256" key="4">
    <source>
        <dbReference type="ARBA" id="ARBA00022898"/>
    </source>
</evidence>
<keyword evidence="6" id="KW-0863">Zinc-finger</keyword>
<dbReference type="PANTHER" id="PTHR13693">
    <property type="entry name" value="CLASS II AMINOTRANSFERASE/8-AMINO-7-OXONONANOATE SYNTHASE"/>
    <property type="match status" value="1"/>
</dbReference>
<sequence length="442" mass="48468">MASPLLLSPSASSLNTPSQSRKLPLNLIFFFFSVTSPVPLFAFLEYALTTTQTTFEKLPGSAIIQCYMKNSHQNDLGGFCWSSSYSCSRFGSCCIRRIARAIILFSLAMKSAFLFSYLENAESTLMLPPSPYHNPGDLAAVPIIAGPNGHKPKLVGLPKGTVNLASFNFTGPAGNEHIKQRAVETLRKCGLGSCGLPGFYGTLDIHMDLENDFLGIGILNHFLRITECGEGEEKEAGTANETEGIFQKDGGRADLPQLIELKYKYKYCLIFNETSNISNLLQLRCSQRTKLLLACHRGKKMGMGRDEIRKGACWNCGEMGHRGFKCKKPKGYLDAQKKGSGSGGCGNGDSNKKSTGSANAIFIYDSYFSPTSRNTFQLMGVDGTSEEEPIPTFAEIFPDPTLREEIYLEAQDTFFGFRTLTTARAHSNVGRPTVNDTDKANF</sequence>
<dbReference type="Proteomes" id="UP000054477">
    <property type="component" value="Unassembled WGS sequence"/>
</dbReference>
<comment type="similarity">
    <text evidence="1">Belongs to the class-II pyridoxal-phosphate-dependent aminotransferase family.</text>
</comment>
<proteinExistence type="inferred from homology"/>
<dbReference type="GO" id="GO:0008270">
    <property type="term" value="F:zinc ion binding"/>
    <property type="evidence" value="ECO:0007669"/>
    <property type="project" value="UniProtKB-KW"/>
</dbReference>
<dbReference type="PANTHER" id="PTHR13693:SF2">
    <property type="entry name" value="SERINE PALMITOYLTRANSFERASE 1"/>
    <property type="match status" value="1"/>
</dbReference>
<keyword evidence="7" id="KW-1133">Transmembrane helix</keyword>
<dbReference type="OrthoDB" id="3168162at2759"/>
<keyword evidence="3" id="KW-0808">Transferase</keyword>
<keyword evidence="7" id="KW-0472">Membrane</keyword>
<keyword evidence="2" id="KW-0507">mRNA processing</keyword>
<reference evidence="10" key="2">
    <citation type="submission" date="2015-01" db="EMBL/GenBank/DDBJ databases">
        <title>Evolutionary Origins and Diversification of the Mycorrhizal Mutualists.</title>
        <authorList>
            <consortium name="DOE Joint Genome Institute"/>
            <consortium name="Mycorrhizal Genomics Consortium"/>
            <person name="Kohler A."/>
            <person name="Kuo A."/>
            <person name="Nagy L.G."/>
            <person name="Floudas D."/>
            <person name="Copeland A."/>
            <person name="Barry K.W."/>
            <person name="Cichocki N."/>
            <person name="Veneault-Fourrey C."/>
            <person name="LaButti K."/>
            <person name="Lindquist E.A."/>
            <person name="Lipzen A."/>
            <person name="Lundell T."/>
            <person name="Morin E."/>
            <person name="Murat C."/>
            <person name="Riley R."/>
            <person name="Ohm R."/>
            <person name="Sun H."/>
            <person name="Tunlid A."/>
            <person name="Henrissat B."/>
            <person name="Grigoriev I.V."/>
            <person name="Hibbett D.S."/>
            <person name="Martin F."/>
        </authorList>
    </citation>
    <scope>NUCLEOTIDE SEQUENCE [LARGE SCALE GENOMIC DNA]</scope>
    <source>
        <strain evidence="10">LaAM-08-1</strain>
    </source>
</reference>
<evidence type="ECO:0000256" key="1">
    <source>
        <dbReference type="ARBA" id="ARBA00008392"/>
    </source>
</evidence>
<feature type="transmembrane region" description="Helical" evidence="7">
    <location>
        <begin position="27"/>
        <end position="48"/>
    </location>
</feature>
<keyword evidence="10" id="KW-1185">Reference proteome</keyword>
<dbReference type="AlphaFoldDB" id="A0A0C9XF48"/>
<keyword evidence="4" id="KW-0663">Pyridoxal phosphate</keyword>
<feature type="domain" description="CCHC-type" evidence="8">
    <location>
        <begin position="313"/>
        <end position="328"/>
    </location>
</feature>
<protein>
    <recommendedName>
        <fullName evidence="8">CCHC-type domain-containing protein</fullName>
    </recommendedName>
</protein>
<dbReference type="InterPro" id="IPR036875">
    <property type="entry name" value="Znf_CCHC_sf"/>
</dbReference>
<dbReference type="GO" id="GO:0006397">
    <property type="term" value="P:mRNA processing"/>
    <property type="evidence" value="ECO:0007669"/>
    <property type="project" value="UniProtKB-KW"/>
</dbReference>
<keyword evidence="6" id="KW-0479">Metal-binding</keyword>
<evidence type="ECO:0000259" key="8">
    <source>
        <dbReference type="PROSITE" id="PS50158"/>
    </source>
</evidence>
<dbReference type="GO" id="GO:0046513">
    <property type="term" value="P:ceramide biosynthetic process"/>
    <property type="evidence" value="ECO:0007669"/>
    <property type="project" value="TreeGrafter"/>
</dbReference>
<evidence type="ECO:0000256" key="7">
    <source>
        <dbReference type="SAM" id="Phobius"/>
    </source>
</evidence>
<dbReference type="GO" id="GO:0004758">
    <property type="term" value="F:serine C-palmitoyltransferase activity"/>
    <property type="evidence" value="ECO:0007669"/>
    <property type="project" value="TreeGrafter"/>
</dbReference>
<reference evidence="9 10" key="1">
    <citation type="submission" date="2014-04" db="EMBL/GenBank/DDBJ databases">
        <authorList>
            <consortium name="DOE Joint Genome Institute"/>
            <person name="Kuo A."/>
            <person name="Kohler A."/>
            <person name="Nagy L.G."/>
            <person name="Floudas D."/>
            <person name="Copeland A."/>
            <person name="Barry K.W."/>
            <person name="Cichocki N."/>
            <person name="Veneault-Fourrey C."/>
            <person name="LaButti K."/>
            <person name="Lindquist E.A."/>
            <person name="Lipzen A."/>
            <person name="Lundell T."/>
            <person name="Morin E."/>
            <person name="Murat C."/>
            <person name="Sun H."/>
            <person name="Tunlid A."/>
            <person name="Henrissat B."/>
            <person name="Grigoriev I.V."/>
            <person name="Hibbett D.S."/>
            <person name="Martin F."/>
            <person name="Nordberg H.P."/>
            <person name="Cantor M.N."/>
            <person name="Hua S.X."/>
        </authorList>
    </citation>
    <scope>NUCLEOTIDE SEQUENCE [LARGE SCALE GENOMIC DNA]</scope>
    <source>
        <strain evidence="9 10">LaAM-08-1</strain>
    </source>
</reference>
<dbReference type="GO" id="GO:0003676">
    <property type="term" value="F:nucleic acid binding"/>
    <property type="evidence" value="ECO:0007669"/>
    <property type="project" value="InterPro"/>
</dbReference>